<protein>
    <submittedName>
        <fullName evidence="1">XRE family transcriptional regulator</fullName>
    </submittedName>
</protein>
<sequence length="38" mass="4521">MDVLEALKYFRKKKKIAQKDVLPKKGKQTYRRIEIGEA</sequence>
<dbReference type="Proteomes" id="UP000439965">
    <property type="component" value="Unassembled WGS sequence"/>
</dbReference>
<reference evidence="1 2" key="1">
    <citation type="submission" date="2019-04" db="EMBL/GenBank/DDBJ databases">
        <title>Step-wise assembly of the neonatal virome modulated by breast feeding.</title>
        <authorList>
            <person name="Liang G."/>
            <person name="Bushman F."/>
        </authorList>
    </citation>
    <scope>NUCLEOTIDE SEQUENCE [LARGE SCALE GENOMIC DNA]</scope>
    <source>
        <strain evidence="1 2">E3404</strain>
    </source>
</reference>
<dbReference type="EMBL" id="WVTI01000092">
    <property type="protein sequence ID" value="MXS27641.1"/>
    <property type="molecule type" value="Genomic_DNA"/>
</dbReference>
<dbReference type="AlphaFoldDB" id="A0A6I4XPH0"/>
<evidence type="ECO:0000313" key="1">
    <source>
        <dbReference type="EMBL" id="MXS27641.1"/>
    </source>
</evidence>
<evidence type="ECO:0000313" key="2">
    <source>
        <dbReference type="Proteomes" id="UP000439965"/>
    </source>
</evidence>
<name>A0A6I4XPH0_ENTGA</name>
<comment type="caution">
    <text evidence="1">The sequence shown here is derived from an EMBL/GenBank/DDBJ whole genome shotgun (WGS) entry which is preliminary data.</text>
</comment>
<organism evidence="1 2">
    <name type="scientific">Enterococcus gallinarum</name>
    <dbReference type="NCBI Taxonomy" id="1353"/>
    <lineage>
        <taxon>Bacteria</taxon>
        <taxon>Bacillati</taxon>
        <taxon>Bacillota</taxon>
        <taxon>Bacilli</taxon>
        <taxon>Lactobacillales</taxon>
        <taxon>Enterococcaceae</taxon>
        <taxon>Enterococcus</taxon>
    </lineage>
</organism>
<accession>A0A6I4XPH0</accession>
<feature type="non-terminal residue" evidence="1">
    <location>
        <position position="38"/>
    </location>
</feature>
<gene>
    <name evidence="1" type="ORF">GTI89_16455</name>
</gene>
<proteinExistence type="predicted"/>